<accession>A0A822YVS7</accession>
<gene>
    <name evidence="1" type="ORF">HUJ06_005855</name>
</gene>
<reference evidence="1 2" key="1">
    <citation type="journal article" date="2020" name="Mol. Biol. Evol.">
        <title>Distinct Expression and Methylation Patterns for Genes with Different Fates following a Single Whole-Genome Duplication in Flowering Plants.</title>
        <authorList>
            <person name="Shi T."/>
            <person name="Rahmani R.S."/>
            <person name="Gugger P.F."/>
            <person name="Wang M."/>
            <person name="Li H."/>
            <person name="Zhang Y."/>
            <person name="Li Z."/>
            <person name="Wang Q."/>
            <person name="Van de Peer Y."/>
            <person name="Marchal K."/>
            <person name="Chen J."/>
        </authorList>
    </citation>
    <scope>NUCLEOTIDE SEQUENCE [LARGE SCALE GENOMIC DNA]</scope>
    <source>
        <tissue evidence="1">Leaf</tissue>
    </source>
</reference>
<evidence type="ECO:0000313" key="1">
    <source>
        <dbReference type="EMBL" id="DAD35215.1"/>
    </source>
</evidence>
<dbReference type="EMBL" id="DUZY01000004">
    <property type="protein sequence ID" value="DAD35215.1"/>
    <property type="molecule type" value="Genomic_DNA"/>
</dbReference>
<protein>
    <submittedName>
        <fullName evidence="1">Uncharacterized protein</fullName>
    </submittedName>
</protein>
<keyword evidence="2" id="KW-1185">Reference proteome</keyword>
<evidence type="ECO:0000313" key="2">
    <source>
        <dbReference type="Proteomes" id="UP000607653"/>
    </source>
</evidence>
<dbReference type="AlphaFoldDB" id="A0A822YVS7"/>
<sequence>MSTESFSRLGLSEPTITMKAIQDMGFDKMAECLVMMKLTEYCKQTLRMAQGKLLKFYQRLKISGICHCRQLRYTLVWMMGGQRSLMI</sequence>
<name>A0A822YVS7_NELNU</name>
<dbReference type="Proteomes" id="UP000607653">
    <property type="component" value="Unassembled WGS sequence"/>
</dbReference>
<organism evidence="1 2">
    <name type="scientific">Nelumbo nucifera</name>
    <name type="common">Sacred lotus</name>
    <dbReference type="NCBI Taxonomy" id="4432"/>
    <lineage>
        <taxon>Eukaryota</taxon>
        <taxon>Viridiplantae</taxon>
        <taxon>Streptophyta</taxon>
        <taxon>Embryophyta</taxon>
        <taxon>Tracheophyta</taxon>
        <taxon>Spermatophyta</taxon>
        <taxon>Magnoliopsida</taxon>
        <taxon>Proteales</taxon>
        <taxon>Nelumbonaceae</taxon>
        <taxon>Nelumbo</taxon>
    </lineage>
</organism>
<proteinExistence type="predicted"/>
<comment type="caution">
    <text evidence="1">The sequence shown here is derived from an EMBL/GenBank/DDBJ whole genome shotgun (WGS) entry which is preliminary data.</text>
</comment>